<dbReference type="Gene3D" id="2.130.10.10">
    <property type="entry name" value="YVTN repeat-like/Quinoprotein amine dehydrogenase"/>
    <property type="match status" value="1"/>
</dbReference>
<evidence type="ECO:0000313" key="3">
    <source>
        <dbReference type="EMBL" id="BCB82206.1"/>
    </source>
</evidence>
<accession>A0A6F8Y7X0</accession>
<dbReference type="EMBL" id="AP022870">
    <property type="protein sequence ID" value="BCB82206.1"/>
    <property type="molecule type" value="Genomic_DNA"/>
</dbReference>
<keyword evidence="1" id="KW-0812">Transmembrane</keyword>
<dbReference type="Proteomes" id="UP000502508">
    <property type="component" value="Chromosome"/>
</dbReference>
<reference evidence="3 4" key="1">
    <citation type="submission" date="2020-03" db="EMBL/GenBank/DDBJ databases">
        <title>Whole genome shotgun sequence of Phytohabitans flavus NBRC 107702.</title>
        <authorList>
            <person name="Komaki H."/>
            <person name="Tamura T."/>
        </authorList>
    </citation>
    <scope>NUCLEOTIDE SEQUENCE [LARGE SCALE GENOMIC DNA]</scope>
    <source>
        <strain evidence="3 4">NBRC 107702</strain>
    </source>
</reference>
<dbReference type="AlphaFoldDB" id="A0A6F8Y7X0"/>
<keyword evidence="4" id="KW-1185">Reference proteome</keyword>
<feature type="transmembrane region" description="Helical" evidence="1">
    <location>
        <begin position="39"/>
        <end position="60"/>
    </location>
</feature>
<dbReference type="InterPro" id="IPR011047">
    <property type="entry name" value="Quinoprotein_ADH-like_sf"/>
</dbReference>
<name>A0A6F8Y7X0_9ACTN</name>
<evidence type="ECO:0000313" key="4">
    <source>
        <dbReference type="Proteomes" id="UP000502508"/>
    </source>
</evidence>
<dbReference type="InterPro" id="IPR002372">
    <property type="entry name" value="PQQ_rpt_dom"/>
</dbReference>
<evidence type="ECO:0000259" key="2">
    <source>
        <dbReference type="Pfam" id="PF13360"/>
    </source>
</evidence>
<sequence length="480" mass="51374">MSTDLDRMFNALRQDADAIPLTEAISARRRGERRRRTQLVATAVAVVCAVVAGLAGGSWLTRDLAGPEPEPVAPPDRVVELGPPRPLNEEIAFGGRPEFALTALGGDRVYASWFAGDQLTVAAADLETGRPVWPPRALGEFDDSNGIVALPHALLAIGEHNDGTVPDQLLFIIDPDSGEVRWELPFSINDDHLLFFEAAAVLVTADGTSRGYDWGTGRVLWEELHPAERPVMSIGMHQVDGELPTGALEQHPPLLRDPRLLQITASGNLLVRDAATGAVTATRAGVAPSSHANYIAFGGRLYGYSLTEQTNRLRVSDVDGTGAPRDIFTGAPGHNITSLAACGAGRVCVLDIYDEAQVIAIDVDRGREAWRVGAPRDVELLTSAGARVLATGRSHELGTVSVLLDQDGRQVLRSDTQVVWLSSGTLLSFGATELAAVDAADGSVRVLGELPEHGRYCSWTERRVACPTATGFQVWDISPR</sequence>
<keyword evidence="1" id="KW-0472">Membrane</keyword>
<reference evidence="3 4" key="2">
    <citation type="submission" date="2020-03" db="EMBL/GenBank/DDBJ databases">
        <authorList>
            <person name="Ichikawa N."/>
            <person name="Kimura A."/>
            <person name="Kitahashi Y."/>
            <person name="Uohara A."/>
        </authorList>
    </citation>
    <scope>NUCLEOTIDE SEQUENCE [LARGE SCALE GENOMIC DNA]</scope>
    <source>
        <strain evidence="3 4">NBRC 107702</strain>
    </source>
</reference>
<feature type="domain" description="Pyrrolo-quinoline quinone repeat" evidence="2">
    <location>
        <begin position="120"/>
        <end position="284"/>
    </location>
</feature>
<protein>
    <recommendedName>
        <fullName evidence="2">Pyrrolo-quinoline quinone repeat domain-containing protein</fullName>
    </recommendedName>
</protein>
<dbReference type="KEGG" id="pfla:Pflav_086160"/>
<proteinExistence type="predicted"/>
<keyword evidence="1" id="KW-1133">Transmembrane helix</keyword>
<gene>
    <name evidence="3" type="ORF">Pflav_086160</name>
</gene>
<organism evidence="3 4">
    <name type="scientific">Phytohabitans flavus</name>
    <dbReference type="NCBI Taxonomy" id="1076124"/>
    <lineage>
        <taxon>Bacteria</taxon>
        <taxon>Bacillati</taxon>
        <taxon>Actinomycetota</taxon>
        <taxon>Actinomycetes</taxon>
        <taxon>Micromonosporales</taxon>
        <taxon>Micromonosporaceae</taxon>
    </lineage>
</organism>
<dbReference type="Pfam" id="PF13360">
    <property type="entry name" value="PQQ_2"/>
    <property type="match status" value="1"/>
</dbReference>
<dbReference type="SUPFAM" id="SSF50998">
    <property type="entry name" value="Quinoprotein alcohol dehydrogenase-like"/>
    <property type="match status" value="2"/>
</dbReference>
<dbReference type="RefSeq" id="WP_173041822.1">
    <property type="nucleotide sequence ID" value="NZ_AP022870.1"/>
</dbReference>
<dbReference type="InterPro" id="IPR015943">
    <property type="entry name" value="WD40/YVTN_repeat-like_dom_sf"/>
</dbReference>
<evidence type="ECO:0000256" key="1">
    <source>
        <dbReference type="SAM" id="Phobius"/>
    </source>
</evidence>